<feature type="transmembrane region" description="Helical" evidence="1">
    <location>
        <begin position="159"/>
        <end position="180"/>
    </location>
</feature>
<dbReference type="RefSeq" id="WP_146942618.1">
    <property type="nucleotide sequence ID" value="NZ_BJYJ01000018.1"/>
</dbReference>
<evidence type="ECO:0000313" key="3">
    <source>
        <dbReference type="Proteomes" id="UP000321863"/>
    </source>
</evidence>
<comment type="caution">
    <text evidence="2">The sequence shown here is derived from an EMBL/GenBank/DDBJ whole genome shotgun (WGS) entry which is preliminary data.</text>
</comment>
<accession>A0A511YPM7</accession>
<reference evidence="2 3" key="1">
    <citation type="submission" date="2019-07" db="EMBL/GenBank/DDBJ databases">
        <title>Whole genome shotgun sequence of Chryseobacterium hagamense NBRC 105253.</title>
        <authorList>
            <person name="Hosoyama A."/>
            <person name="Uohara A."/>
            <person name="Ohji S."/>
            <person name="Ichikawa N."/>
        </authorList>
    </citation>
    <scope>NUCLEOTIDE SEQUENCE [LARGE SCALE GENOMIC DNA]</scope>
    <source>
        <strain evidence="2 3">NBRC 105253</strain>
    </source>
</reference>
<sequence length="184" mass="21509">MFVGIIKYRSFKNAEKWYVYYIIFLFLIESAVKIAIHVFHAKELNHIFPYYVSGELLLLGTLFIRKLNLSAYLYIPLAVMAGFFLLNNDIVVNETKKVISSIVIICFAGYALLMEINNPKINARFIIADSLIFLYYAMSVFMFFVLRQLADFKMEEANMIWNVNNLLCSLLYVSLIYTFLKLKK</sequence>
<dbReference type="Proteomes" id="UP000321863">
    <property type="component" value="Unassembled WGS sequence"/>
</dbReference>
<keyword evidence="1" id="KW-1133">Transmembrane helix</keyword>
<feature type="transmembrane region" description="Helical" evidence="1">
    <location>
        <begin position="17"/>
        <end position="41"/>
    </location>
</feature>
<evidence type="ECO:0000313" key="2">
    <source>
        <dbReference type="EMBL" id="GEN77138.1"/>
    </source>
</evidence>
<protein>
    <submittedName>
        <fullName evidence="2">Uncharacterized protein</fullName>
    </submittedName>
</protein>
<dbReference type="OrthoDB" id="1261025at2"/>
<dbReference type="AlphaFoldDB" id="A0A511YPM7"/>
<proteinExistence type="predicted"/>
<feature type="transmembrane region" description="Helical" evidence="1">
    <location>
        <begin position="98"/>
        <end position="114"/>
    </location>
</feature>
<name>A0A511YPM7_9FLAO</name>
<organism evidence="2 3">
    <name type="scientific">Chryseobacterium hagamense</name>
    <dbReference type="NCBI Taxonomy" id="395935"/>
    <lineage>
        <taxon>Bacteria</taxon>
        <taxon>Pseudomonadati</taxon>
        <taxon>Bacteroidota</taxon>
        <taxon>Flavobacteriia</taxon>
        <taxon>Flavobacteriales</taxon>
        <taxon>Weeksellaceae</taxon>
        <taxon>Chryseobacterium group</taxon>
        <taxon>Chryseobacterium</taxon>
    </lineage>
</organism>
<feature type="transmembrane region" description="Helical" evidence="1">
    <location>
        <begin position="71"/>
        <end position="92"/>
    </location>
</feature>
<gene>
    <name evidence="2" type="ORF">CHA01nite_28780</name>
</gene>
<dbReference type="EMBL" id="BJYJ01000018">
    <property type="protein sequence ID" value="GEN77138.1"/>
    <property type="molecule type" value="Genomic_DNA"/>
</dbReference>
<keyword evidence="1" id="KW-0812">Transmembrane</keyword>
<feature type="transmembrane region" description="Helical" evidence="1">
    <location>
        <begin position="126"/>
        <end position="147"/>
    </location>
</feature>
<evidence type="ECO:0000256" key="1">
    <source>
        <dbReference type="SAM" id="Phobius"/>
    </source>
</evidence>
<keyword evidence="1" id="KW-0472">Membrane</keyword>
<keyword evidence="3" id="KW-1185">Reference proteome</keyword>